<accession>A0A7S2D4E3</accession>
<protein>
    <recommendedName>
        <fullName evidence="5">AMP-dependent synthetase/ligase domain-containing protein</fullName>
    </recommendedName>
</protein>
<evidence type="ECO:0000313" key="4">
    <source>
        <dbReference type="EMBL" id="CAD9444147.1"/>
    </source>
</evidence>
<dbReference type="SUPFAM" id="SSF56801">
    <property type="entry name" value="Acetyl-CoA synthetase-like"/>
    <property type="match status" value="1"/>
</dbReference>
<evidence type="ECO:0008006" key="5">
    <source>
        <dbReference type="Google" id="ProtNLM"/>
    </source>
</evidence>
<name>A0A7S2D4E3_9STRA</name>
<dbReference type="Pfam" id="PF23562">
    <property type="entry name" value="AMP-binding_C_3"/>
    <property type="match status" value="1"/>
</dbReference>
<dbReference type="AlphaFoldDB" id="A0A7S2D4E3"/>
<dbReference type="PANTHER" id="PTHR43272">
    <property type="entry name" value="LONG-CHAIN-FATTY-ACID--COA LIGASE"/>
    <property type="match status" value="1"/>
</dbReference>
<organism evidence="4">
    <name type="scientific">Florenciella parvula</name>
    <dbReference type="NCBI Taxonomy" id="236787"/>
    <lineage>
        <taxon>Eukaryota</taxon>
        <taxon>Sar</taxon>
        <taxon>Stramenopiles</taxon>
        <taxon>Ochrophyta</taxon>
        <taxon>Dictyochophyceae</taxon>
        <taxon>Florenciellales</taxon>
        <taxon>Florenciella</taxon>
    </lineage>
</organism>
<evidence type="ECO:0000256" key="1">
    <source>
        <dbReference type="ARBA" id="ARBA00022598"/>
    </source>
</evidence>
<dbReference type="GO" id="GO:0004467">
    <property type="term" value="F:long-chain fatty acid-CoA ligase activity"/>
    <property type="evidence" value="ECO:0007669"/>
    <property type="project" value="TreeGrafter"/>
</dbReference>
<dbReference type="PANTHER" id="PTHR43272:SF32">
    <property type="entry name" value="AMP-DEPENDENT SYNTHETASE_LIGASE DOMAIN-CONTAINING PROTEIN"/>
    <property type="match status" value="1"/>
</dbReference>
<sequence>MGYLDDEVKTTATIDSEGWLHSGDKGMLDPTMGNMLKITGRVKELLITAGGENVAPVPIEDALKTLLPAVSQVMVIGDGRKYLSCIFTLNCEADPNTEGGFTDKLAGSSLGVSARSTTCSDASKDLVWHSYVQAGVDAYNNNHAVSRAQKIASFVILDRDFSMAGNDPEITPTQKLKRTVVMRKYQSTIDTVLYGASNMRKNQSAMLNVGSKGSIANIS</sequence>
<keyword evidence="3" id="KW-0443">Lipid metabolism</keyword>
<reference evidence="4" key="1">
    <citation type="submission" date="2021-01" db="EMBL/GenBank/DDBJ databases">
        <authorList>
            <person name="Corre E."/>
            <person name="Pelletier E."/>
            <person name="Niang G."/>
            <person name="Scheremetjew M."/>
            <person name="Finn R."/>
            <person name="Kale V."/>
            <person name="Holt S."/>
            <person name="Cochrane G."/>
            <person name="Meng A."/>
            <person name="Brown T."/>
            <person name="Cohen L."/>
        </authorList>
    </citation>
    <scope>NUCLEOTIDE SEQUENCE</scope>
    <source>
        <strain evidence="4">RCC1693</strain>
    </source>
</reference>
<keyword evidence="2" id="KW-0276">Fatty acid metabolism</keyword>
<proteinExistence type="predicted"/>
<evidence type="ECO:0000256" key="3">
    <source>
        <dbReference type="ARBA" id="ARBA00023098"/>
    </source>
</evidence>
<dbReference type="InterPro" id="IPR042099">
    <property type="entry name" value="ANL_N_sf"/>
</dbReference>
<dbReference type="GO" id="GO:0005783">
    <property type="term" value="C:endoplasmic reticulum"/>
    <property type="evidence" value="ECO:0007669"/>
    <property type="project" value="TreeGrafter"/>
</dbReference>
<dbReference type="EMBL" id="HBGT01029769">
    <property type="protein sequence ID" value="CAD9444147.1"/>
    <property type="molecule type" value="Transcribed_RNA"/>
</dbReference>
<dbReference type="Gene3D" id="3.40.50.12780">
    <property type="entry name" value="N-terminal domain of ligase-like"/>
    <property type="match status" value="1"/>
</dbReference>
<evidence type="ECO:0000256" key="2">
    <source>
        <dbReference type="ARBA" id="ARBA00022832"/>
    </source>
</evidence>
<dbReference type="GO" id="GO:0016020">
    <property type="term" value="C:membrane"/>
    <property type="evidence" value="ECO:0007669"/>
    <property type="project" value="TreeGrafter"/>
</dbReference>
<gene>
    <name evidence="4" type="ORF">FPAR1323_LOCUS15567</name>
</gene>
<keyword evidence="1" id="KW-0436">Ligase</keyword>